<dbReference type="GO" id="GO:0003824">
    <property type="term" value="F:catalytic activity"/>
    <property type="evidence" value="ECO:0007669"/>
    <property type="project" value="InterPro"/>
</dbReference>
<dbReference type="GO" id="GO:0046872">
    <property type="term" value="F:metal ion binding"/>
    <property type="evidence" value="ECO:0007669"/>
    <property type="project" value="UniProtKB-KW"/>
</dbReference>
<dbReference type="PANTHER" id="PTHR11228">
    <property type="entry name" value="RADICAL SAM DOMAIN PROTEIN"/>
    <property type="match status" value="1"/>
</dbReference>
<dbReference type="EMBL" id="FMUR01000020">
    <property type="protein sequence ID" value="SCY49367.1"/>
    <property type="molecule type" value="Genomic_DNA"/>
</dbReference>
<dbReference type="SMART" id="SM00729">
    <property type="entry name" value="Elp3"/>
    <property type="match status" value="1"/>
</dbReference>
<dbReference type="InterPro" id="IPR058240">
    <property type="entry name" value="rSAM_sf"/>
</dbReference>
<dbReference type="GO" id="GO:0051539">
    <property type="term" value="F:4 iron, 4 sulfur cluster binding"/>
    <property type="evidence" value="ECO:0007669"/>
    <property type="project" value="UniProtKB-KW"/>
</dbReference>
<dbReference type="Gene3D" id="3.20.20.70">
    <property type="entry name" value="Aldolase class I"/>
    <property type="match status" value="1"/>
</dbReference>
<dbReference type="InterPro" id="IPR017200">
    <property type="entry name" value="PqqE-like"/>
</dbReference>
<dbReference type="RefSeq" id="WP_074463219.1">
    <property type="nucleotide sequence ID" value="NZ_FMUR01000020.1"/>
</dbReference>
<dbReference type="InterPro" id="IPR050377">
    <property type="entry name" value="Radical_SAM_PqqE_MftC-like"/>
</dbReference>
<sequence length="361" mass="41766">MNKNKMKLSHLDLQYDVRKKFFKKPVLKQLFFELTLNCNEHCWHCGSRCGDIKAEEMNPQEWKNILDQLKEDFKDRLPQINVTGGEPLLYHGFEEVMGYAHSLGFKWGMTSNAVLITPEVAKMLQRCGMNTISVSIDGLPETHDKIRGLDGAYKRAMEGIQNLIDLDCFDEIMVTTVVNHQTICELEPLYEIMSDIDIDSWRIMGIEPIGRALDHPELLLTADDQRNLLNFIRDKRADNEPVTYGCCHYLGLEYEREVRDWYFFCMAGITVASITVTGDVYGCLDIDRTQPGIIQGNIHDRRFSDIWENEFKVFRYDRSGDNEKCANCSSNKYCMGGAFHTWDYVNNTQRLCLMDSLEKNT</sequence>
<gene>
    <name evidence="8" type="ORF">SAMN02910451_02812</name>
</gene>
<evidence type="ECO:0000313" key="8">
    <source>
        <dbReference type="EMBL" id="SCY49367.1"/>
    </source>
</evidence>
<evidence type="ECO:0000313" key="9">
    <source>
        <dbReference type="Proteomes" id="UP000183047"/>
    </source>
</evidence>
<dbReference type="PROSITE" id="PS51918">
    <property type="entry name" value="RADICAL_SAM"/>
    <property type="match status" value="1"/>
</dbReference>
<keyword evidence="5" id="KW-0408">Iron</keyword>
<evidence type="ECO:0000256" key="6">
    <source>
        <dbReference type="ARBA" id="ARBA00023014"/>
    </source>
</evidence>
<dbReference type="STRING" id="185008.bhn_I0331"/>
<dbReference type="Pfam" id="PF13186">
    <property type="entry name" value="SPASM"/>
    <property type="match status" value="1"/>
</dbReference>
<dbReference type="SFLD" id="SFLDG01386">
    <property type="entry name" value="main_SPASM_domain-containing"/>
    <property type="match status" value="1"/>
</dbReference>
<organism evidence="8 9">
    <name type="scientific">Butyrivibrio hungatei</name>
    <dbReference type="NCBI Taxonomy" id="185008"/>
    <lineage>
        <taxon>Bacteria</taxon>
        <taxon>Bacillati</taxon>
        <taxon>Bacillota</taxon>
        <taxon>Clostridia</taxon>
        <taxon>Lachnospirales</taxon>
        <taxon>Lachnospiraceae</taxon>
        <taxon>Butyrivibrio</taxon>
    </lineage>
</organism>
<dbReference type="InterPro" id="IPR006638">
    <property type="entry name" value="Elp3/MiaA/NifB-like_rSAM"/>
</dbReference>
<dbReference type="Pfam" id="PF04055">
    <property type="entry name" value="Radical_SAM"/>
    <property type="match status" value="1"/>
</dbReference>
<proteinExistence type="predicted"/>
<dbReference type="NCBIfam" id="TIGR04085">
    <property type="entry name" value="rSAM_more_4Fe4S"/>
    <property type="match status" value="1"/>
</dbReference>
<dbReference type="SFLD" id="SFLDS00029">
    <property type="entry name" value="Radical_SAM"/>
    <property type="match status" value="1"/>
</dbReference>
<dbReference type="Proteomes" id="UP000183047">
    <property type="component" value="Unassembled WGS sequence"/>
</dbReference>
<dbReference type="InterPro" id="IPR007197">
    <property type="entry name" value="rSAM"/>
</dbReference>
<name>A0A1G5GDD3_9FIRM</name>
<keyword evidence="6" id="KW-0411">Iron-sulfur</keyword>
<keyword evidence="2" id="KW-0004">4Fe-4S</keyword>
<evidence type="ECO:0000256" key="2">
    <source>
        <dbReference type="ARBA" id="ARBA00022485"/>
    </source>
</evidence>
<reference evidence="9" key="1">
    <citation type="submission" date="2016-10" db="EMBL/GenBank/DDBJ databases">
        <authorList>
            <person name="Varghese N."/>
            <person name="Submissions S."/>
        </authorList>
    </citation>
    <scope>NUCLEOTIDE SEQUENCE [LARGE SCALE GENOMIC DNA]</scope>
    <source>
        <strain evidence="9">XBD2006</strain>
    </source>
</reference>
<keyword evidence="9" id="KW-1185">Reference proteome</keyword>
<dbReference type="SUPFAM" id="SSF102114">
    <property type="entry name" value="Radical SAM enzymes"/>
    <property type="match status" value="1"/>
</dbReference>
<dbReference type="PANTHER" id="PTHR11228:SF7">
    <property type="entry name" value="PQQA PEPTIDE CYCLASE"/>
    <property type="match status" value="1"/>
</dbReference>
<evidence type="ECO:0000256" key="1">
    <source>
        <dbReference type="ARBA" id="ARBA00001966"/>
    </source>
</evidence>
<dbReference type="OrthoDB" id="9810775at2"/>
<dbReference type="AlphaFoldDB" id="A0A1G5GDD3"/>
<dbReference type="InterPro" id="IPR013785">
    <property type="entry name" value="Aldolase_TIM"/>
</dbReference>
<keyword evidence="3" id="KW-0949">S-adenosyl-L-methionine</keyword>
<dbReference type="SFLD" id="SFLDG01067">
    <property type="entry name" value="SPASM/twitch_domain_containing"/>
    <property type="match status" value="1"/>
</dbReference>
<dbReference type="PIRSF" id="PIRSF037420">
    <property type="entry name" value="PQQ_syn_pqqE"/>
    <property type="match status" value="1"/>
</dbReference>
<keyword evidence="4" id="KW-0479">Metal-binding</keyword>
<protein>
    <submittedName>
        <fullName evidence="8">Radical SAM additional 4Fe4S-binding SPASM domain-containing protein</fullName>
    </submittedName>
</protein>
<feature type="domain" description="Radical SAM core" evidence="7">
    <location>
        <begin position="24"/>
        <end position="238"/>
    </location>
</feature>
<evidence type="ECO:0000256" key="4">
    <source>
        <dbReference type="ARBA" id="ARBA00022723"/>
    </source>
</evidence>
<evidence type="ECO:0000256" key="3">
    <source>
        <dbReference type="ARBA" id="ARBA00022691"/>
    </source>
</evidence>
<evidence type="ECO:0000259" key="7">
    <source>
        <dbReference type="PROSITE" id="PS51918"/>
    </source>
</evidence>
<evidence type="ECO:0000256" key="5">
    <source>
        <dbReference type="ARBA" id="ARBA00023004"/>
    </source>
</evidence>
<dbReference type="CDD" id="cd01335">
    <property type="entry name" value="Radical_SAM"/>
    <property type="match status" value="1"/>
</dbReference>
<comment type="cofactor">
    <cofactor evidence="1">
        <name>[4Fe-4S] cluster</name>
        <dbReference type="ChEBI" id="CHEBI:49883"/>
    </cofactor>
</comment>
<dbReference type="InterPro" id="IPR023885">
    <property type="entry name" value="4Fe4S-binding_SPASM_dom"/>
</dbReference>
<accession>A0A1G5GDD3</accession>